<proteinExistence type="inferred from homology"/>
<feature type="domain" description="RimM N-terminal" evidence="6">
    <location>
        <begin position="9"/>
        <end position="88"/>
    </location>
</feature>
<evidence type="ECO:0000259" key="6">
    <source>
        <dbReference type="Pfam" id="PF01782"/>
    </source>
</evidence>
<gene>
    <name evidence="5 8" type="primary">rimM</name>
    <name evidence="8" type="ORF">IV417_17995</name>
</gene>
<accession>A0AAP2CT81</accession>
<comment type="subunit">
    <text evidence="5">Binds ribosomal protein uS19.</text>
</comment>
<dbReference type="Proteomes" id="UP001315686">
    <property type="component" value="Unassembled WGS sequence"/>
</dbReference>
<dbReference type="GO" id="GO:0005840">
    <property type="term" value="C:ribosome"/>
    <property type="evidence" value="ECO:0007669"/>
    <property type="project" value="InterPro"/>
</dbReference>
<dbReference type="NCBIfam" id="TIGR02273">
    <property type="entry name" value="16S_RimM"/>
    <property type="match status" value="1"/>
</dbReference>
<evidence type="ECO:0000256" key="5">
    <source>
        <dbReference type="HAMAP-Rule" id="MF_00014"/>
    </source>
</evidence>
<evidence type="ECO:0000256" key="3">
    <source>
        <dbReference type="ARBA" id="ARBA00022552"/>
    </source>
</evidence>
<evidence type="ECO:0000256" key="1">
    <source>
        <dbReference type="ARBA" id="ARBA00022490"/>
    </source>
</evidence>
<keyword evidence="9" id="KW-1185">Reference proteome</keyword>
<comment type="similarity">
    <text evidence="5">Belongs to the RimM family.</text>
</comment>
<evidence type="ECO:0000313" key="9">
    <source>
        <dbReference type="Proteomes" id="UP001315686"/>
    </source>
</evidence>
<evidence type="ECO:0000256" key="4">
    <source>
        <dbReference type="ARBA" id="ARBA00023186"/>
    </source>
</evidence>
<dbReference type="SUPFAM" id="SSF50447">
    <property type="entry name" value="Translation proteins"/>
    <property type="match status" value="1"/>
</dbReference>
<comment type="subcellular location">
    <subcellularLocation>
        <location evidence="5">Cytoplasm</location>
    </subcellularLocation>
</comment>
<dbReference type="InterPro" id="IPR011033">
    <property type="entry name" value="PRC_barrel-like_sf"/>
</dbReference>
<dbReference type="GO" id="GO:0042274">
    <property type="term" value="P:ribosomal small subunit biogenesis"/>
    <property type="evidence" value="ECO:0007669"/>
    <property type="project" value="UniProtKB-UniRule"/>
</dbReference>
<comment type="function">
    <text evidence="5">An accessory protein needed during the final step in the assembly of 30S ribosomal subunit, possibly for assembly of the head region. Essential for efficient processing of 16S rRNA. May be needed both before and after RbfA during the maturation of 16S rRNA. It has affinity for free ribosomal 30S subunits but not for 70S ribosomes.</text>
</comment>
<keyword evidence="1 5" id="KW-0963">Cytoplasm</keyword>
<dbReference type="Gene3D" id="2.40.30.60">
    <property type="entry name" value="RimM"/>
    <property type="match status" value="1"/>
</dbReference>
<keyword evidence="3 5" id="KW-0698">rRNA processing</keyword>
<dbReference type="Pfam" id="PF01782">
    <property type="entry name" value="RimM"/>
    <property type="match status" value="1"/>
</dbReference>
<sequence length="178" mass="18714">MNSATDRVCVGAIAGSFGVKGEVRVKSFCAMPEDIAAYGPLWTEDGARSFDIRLTRAVKGAFAARLSGVGTKEAADALRGTPLYLDRALLPDLDEDEYYHADLIGLSVYDTGGGLLGTVKAMHDHGAGDLMEVQLDGGAETVLIPFTLKAVPTVDIAKGRIVTDPPEGTFGSKGEKPE</sequence>
<dbReference type="EMBL" id="JADQAZ010000004">
    <property type="protein sequence ID" value="MBT0959285.1"/>
    <property type="molecule type" value="Genomic_DNA"/>
</dbReference>
<dbReference type="PANTHER" id="PTHR33692">
    <property type="entry name" value="RIBOSOME MATURATION FACTOR RIMM"/>
    <property type="match status" value="1"/>
</dbReference>
<dbReference type="GO" id="GO:0006364">
    <property type="term" value="P:rRNA processing"/>
    <property type="evidence" value="ECO:0007669"/>
    <property type="project" value="UniProtKB-UniRule"/>
</dbReference>
<keyword evidence="4 5" id="KW-0143">Chaperone</keyword>
<name>A0AAP2CT81_9RHOB</name>
<dbReference type="HAMAP" id="MF_00014">
    <property type="entry name" value="Ribosome_mat_RimM"/>
    <property type="match status" value="1"/>
</dbReference>
<evidence type="ECO:0000259" key="7">
    <source>
        <dbReference type="Pfam" id="PF05239"/>
    </source>
</evidence>
<comment type="caution">
    <text evidence="8">The sequence shown here is derived from an EMBL/GenBank/DDBJ whole genome shotgun (WGS) entry which is preliminary data.</text>
</comment>
<dbReference type="InterPro" id="IPR009000">
    <property type="entry name" value="Transl_B-barrel_sf"/>
</dbReference>
<dbReference type="Gene3D" id="2.30.30.240">
    <property type="entry name" value="PRC-barrel domain"/>
    <property type="match status" value="1"/>
</dbReference>
<dbReference type="InterPro" id="IPR027275">
    <property type="entry name" value="PRC-brl_dom"/>
</dbReference>
<feature type="domain" description="PRC-barrel" evidence="7">
    <location>
        <begin position="95"/>
        <end position="168"/>
    </location>
</feature>
<organism evidence="8 9">
    <name type="scientific">Harenicola maris</name>
    <dbReference type="NCBI Taxonomy" id="2841044"/>
    <lineage>
        <taxon>Bacteria</taxon>
        <taxon>Pseudomonadati</taxon>
        <taxon>Pseudomonadota</taxon>
        <taxon>Alphaproteobacteria</taxon>
        <taxon>Rhodobacterales</taxon>
        <taxon>Paracoccaceae</taxon>
        <taxon>Harenicola</taxon>
    </lineage>
</organism>
<dbReference type="InterPro" id="IPR011961">
    <property type="entry name" value="RimM"/>
</dbReference>
<dbReference type="InterPro" id="IPR002676">
    <property type="entry name" value="RimM_N"/>
</dbReference>
<keyword evidence="2 5" id="KW-0690">Ribosome biogenesis</keyword>
<dbReference type="Pfam" id="PF05239">
    <property type="entry name" value="PRC"/>
    <property type="match status" value="1"/>
</dbReference>
<evidence type="ECO:0000313" key="8">
    <source>
        <dbReference type="EMBL" id="MBT0959285.1"/>
    </source>
</evidence>
<protein>
    <recommendedName>
        <fullName evidence="5">Ribosome maturation factor RimM</fullName>
    </recommendedName>
</protein>
<dbReference type="PANTHER" id="PTHR33692:SF1">
    <property type="entry name" value="RIBOSOME MATURATION FACTOR RIMM"/>
    <property type="match status" value="1"/>
</dbReference>
<dbReference type="AlphaFoldDB" id="A0AAP2CT81"/>
<dbReference type="SUPFAM" id="SSF50346">
    <property type="entry name" value="PRC-barrel domain"/>
    <property type="match status" value="1"/>
</dbReference>
<dbReference type="RefSeq" id="WP_327795520.1">
    <property type="nucleotide sequence ID" value="NZ_JADQAZ010000004.1"/>
</dbReference>
<dbReference type="InterPro" id="IPR036976">
    <property type="entry name" value="RimM_N_sf"/>
</dbReference>
<dbReference type="GO" id="GO:0043022">
    <property type="term" value="F:ribosome binding"/>
    <property type="evidence" value="ECO:0007669"/>
    <property type="project" value="InterPro"/>
</dbReference>
<reference evidence="8 9" key="1">
    <citation type="journal article" date="2021" name="Arch. Microbiol.">
        <title>Harenicola maris gen. nov., sp. nov. isolated from the Sea of Japan shallow sediments.</title>
        <authorList>
            <person name="Romanenko L.A."/>
            <person name="Kurilenko V.V."/>
            <person name="Chernysheva N.Y."/>
            <person name="Tekutyeva L.A."/>
            <person name="Velansky P.V."/>
            <person name="Svetashev V.I."/>
            <person name="Isaeva M.P."/>
        </authorList>
    </citation>
    <scope>NUCLEOTIDE SEQUENCE [LARGE SCALE GENOMIC DNA]</scope>
    <source>
        <strain evidence="8 9">KMM 3653</strain>
    </source>
</reference>
<evidence type="ECO:0000256" key="2">
    <source>
        <dbReference type="ARBA" id="ARBA00022517"/>
    </source>
</evidence>
<dbReference type="GO" id="GO:0005737">
    <property type="term" value="C:cytoplasm"/>
    <property type="evidence" value="ECO:0007669"/>
    <property type="project" value="UniProtKB-SubCell"/>
</dbReference>
<comment type="domain">
    <text evidence="5">The PRC barrel domain binds ribosomal protein uS19.</text>
</comment>